<protein>
    <submittedName>
        <fullName evidence="2">Uncharacterized protein</fullName>
    </submittedName>
</protein>
<name>A0A2S6ZQI1_9XANT</name>
<evidence type="ECO:0000313" key="3">
    <source>
        <dbReference type="Proteomes" id="UP000238049"/>
    </source>
</evidence>
<dbReference type="EMBL" id="MDSL01000057">
    <property type="protein sequence ID" value="PPT94573.1"/>
    <property type="molecule type" value="Genomic_DNA"/>
</dbReference>
<dbReference type="AlphaFoldDB" id="A0A2S6ZQI1"/>
<sequence>MLDRAVPFVRDVLRVGLAGTSMAFGVGRNSGLAAGDALARVQQRRPQSGAVFDKSPIEPSTNENLLVSTSVSIAAQLGAGSVAGATGNLLGQLLIGPVINLLPRQFHAVDPRAVVPDQIVNDMNALVPGAGDKLRESIVRQQKEITDIGSPSNIKIGQFCFDAVTGARAAALGSERLGAAGQVGFGLAVSATAGGLIGAAMATRQAVSTIAVPKAESLRMLAESGLTEADNEKELSQLMQSSSGEGAQAVEVPLFFARHMRPDPAPENRDLEVGRVQLADTGQRTSLSSMRTGVAAAVSLVSGAGGVLNQAVKAVVQGFNASPLKDPQPDDSGAQRRGAADVAAHTVSNVGASLVRRTQAFVKSTTAATTISAVTGLVARPMSNGEQRIALAIGNAVGIHTAIRPWFRALSNDIPAGDNLSGAKRRRAVNRQAQQALNAGGTAAAQPRQ</sequence>
<evidence type="ECO:0000313" key="2">
    <source>
        <dbReference type="EMBL" id="PPT94573.1"/>
    </source>
</evidence>
<accession>A0A2S6ZQI1</accession>
<gene>
    <name evidence="2" type="ORF">XarbCFBP7409_19165</name>
</gene>
<proteinExistence type="predicted"/>
<comment type="caution">
    <text evidence="2">The sequence shown here is derived from an EMBL/GenBank/DDBJ whole genome shotgun (WGS) entry which is preliminary data.</text>
</comment>
<organism evidence="2 3">
    <name type="scientific">Xanthomonas arboricola pv. guizotiae</name>
    <dbReference type="NCBI Taxonomy" id="487867"/>
    <lineage>
        <taxon>Bacteria</taxon>
        <taxon>Pseudomonadati</taxon>
        <taxon>Pseudomonadota</taxon>
        <taxon>Gammaproteobacteria</taxon>
        <taxon>Lysobacterales</taxon>
        <taxon>Lysobacteraceae</taxon>
        <taxon>Xanthomonas</taxon>
    </lineage>
</organism>
<feature type="region of interest" description="Disordered" evidence="1">
    <location>
        <begin position="417"/>
        <end position="449"/>
    </location>
</feature>
<evidence type="ECO:0000256" key="1">
    <source>
        <dbReference type="SAM" id="MobiDB-lite"/>
    </source>
</evidence>
<dbReference type="Proteomes" id="UP000238049">
    <property type="component" value="Unassembled WGS sequence"/>
</dbReference>
<reference evidence="2 3" key="1">
    <citation type="submission" date="2016-08" db="EMBL/GenBank/DDBJ databases">
        <title>Evolution of the type three secretion system and type three effector repertoires in Xanthomonas.</title>
        <authorList>
            <person name="Merda D."/>
            <person name="Briand M."/>
            <person name="Bosis E."/>
            <person name="Rousseau C."/>
            <person name="Portier P."/>
            <person name="Jacques M.-A."/>
            <person name="Fischer-Le Saux M."/>
        </authorList>
    </citation>
    <scope>NUCLEOTIDE SEQUENCE [LARGE SCALE GENOMIC DNA]</scope>
    <source>
        <strain evidence="2 3">CFBP 7409</strain>
    </source>
</reference>